<dbReference type="SUPFAM" id="SSF51658">
    <property type="entry name" value="Xylose isomerase-like"/>
    <property type="match status" value="1"/>
</dbReference>
<evidence type="ECO:0000256" key="2">
    <source>
        <dbReference type="ARBA" id="ARBA00022759"/>
    </source>
</evidence>
<dbReference type="InterPro" id="IPR036237">
    <property type="entry name" value="Xyl_isomerase-like_sf"/>
</dbReference>
<dbReference type="PANTHER" id="PTHR31290">
    <property type="entry name" value="UV-DAMAGE ENDONUCLEASE"/>
    <property type="match status" value="1"/>
</dbReference>
<dbReference type="GO" id="GO:0016787">
    <property type="term" value="F:hydrolase activity"/>
    <property type="evidence" value="ECO:0007669"/>
    <property type="project" value="UniProtKB-KW"/>
</dbReference>
<dbReference type="OrthoDB" id="317123at2157"/>
<evidence type="ECO:0000313" key="7">
    <source>
        <dbReference type="EMBL" id="KTG08008.1"/>
    </source>
</evidence>
<keyword evidence="2" id="KW-0255">Endonuclease</keyword>
<organism evidence="7 8">
    <name type="scientific">Haloprofundus marisrubri</name>
    <dbReference type="NCBI Taxonomy" id="1514971"/>
    <lineage>
        <taxon>Archaea</taxon>
        <taxon>Methanobacteriati</taxon>
        <taxon>Methanobacteriota</taxon>
        <taxon>Stenosarchaea group</taxon>
        <taxon>Halobacteria</taxon>
        <taxon>Halobacteriales</taxon>
        <taxon>Haloferacaceae</taxon>
        <taxon>Haloprofundus</taxon>
    </lineage>
</organism>
<evidence type="ECO:0000256" key="1">
    <source>
        <dbReference type="ARBA" id="ARBA00022722"/>
    </source>
</evidence>
<dbReference type="Pfam" id="PF03851">
    <property type="entry name" value="UvdE"/>
    <property type="match status" value="1"/>
</dbReference>
<evidence type="ECO:0000256" key="6">
    <source>
        <dbReference type="ARBA" id="ARBA00023204"/>
    </source>
</evidence>
<keyword evidence="1" id="KW-0540">Nuclease</keyword>
<proteinExistence type="predicted"/>
<keyword evidence="4" id="KW-0228">DNA excision</keyword>
<reference evidence="7 8" key="1">
    <citation type="submission" date="2015-12" db="EMBL/GenBank/DDBJ databases">
        <title>Haloprofundus marisrubri gen. nov., sp. nov., an extremely halophilic archaeon isolated from the Discovery deep brine-seawater interface in the Red Sea.</title>
        <authorList>
            <person name="Zhang G."/>
            <person name="Stingl U."/>
            <person name="Rashid M."/>
        </authorList>
    </citation>
    <scope>NUCLEOTIDE SEQUENCE [LARGE SCALE GENOMIC DNA]</scope>
    <source>
        <strain evidence="7 8">SB9</strain>
    </source>
</reference>
<dbReference type="EMBL" id="LOPU01000037">
    <property type="protein sequence ID" value="KTG08008.1"/>
    <property type="molecule type" value="Genomic_DNA"/>
</dbReference>
<dbReference type="GO" id="GO:0006289">
    <property type="term" value="P:nucleotide-excision repair"/>
    <property type="evidence" value="ECO:0007669"/>
    <property type="project" value="InterPro"/>
</dbReference>
<dbReference type="STRING" id="1514971.AUR64_01185"/>
<keyword evidence="8" id="KW-1185">Reference proteome</keyword>
<name>A0A0W1R3T9_9EURY</name>
<keyword evidence="3" id="KW-0227">DNA damage</keyword>
<dbReference type="GO" id="GO:0004519">
    <property type="term" value="F:endonuclease activity"/>
    <property type="evidence" value="ECO:0007669"/>
    <property type="project" value="UniProtKB-KW"/>
</dbReference>
<sequence length="306" mass="34613">MNTTLREENVRTNHGMRQATFEERGLRYAGELAEKNCRGLRRIVEWNIDHDIRFYRITSDLLPWYSQYAIDDLPNGAAVREEVEAIGALAASEDVRLTFHPSHFVKLASPDDSVVENAVVDLENHGSLMDAMGLSRTPYNAVNVHIGAHYGDKEATGRRFCENVGRLSESVRSRLTVENDDKSSLWSVPELVDAVADEVGVPVTYDELHHQFTDRGLTRQEAAQVAADTWEETPIIHYSESRRLHEADPTVRPQNHSDYVRGPIRTYGTDADVMVEAKMKERAVLRYRKREQERDAGAADHLGSAD</sequence>
<protein>
    <recommendedName>
        <fullName evidence="9">UV damage endonuclease UvdE</fullName>
    </recommendedName>
</protein>
<dbReference type="NCBIfam" id="TIGR00629">
    <property type="entry name" value="uvde"/>
    <property type="match status" value="1"/>
</dbReference>
<dbReference type="PANTHER" id="PTHR31290:SF5">
    <property type="entry name" value="UV-DAMAGE ENDONUCLEASE"/>
    <property type="match status" value="1"/>
</dbReference>
<accession>A0A0W1R3T9</accession>
<evidence type="ECO:0000256" key="5">
    <source>
        <dbReference type="ARBA" id="ARBA00022801"/>
    </source>
</evidence>
<evidence type="ECO:0008006" key="9">
    <source>
        <dbReference type="Google" id="ProtNLM"/>
    </source>
</evidence>
<dbReference type="InterPro" id="IPR004601">
    <property type="entry name" value="UvdE"/>
</dbReference>
<evidence type="ECO:0000256" key="3">
    <source>
        <dbReference type="ARBA" id="ARBA00022763"/>
    </source>
</evidence>
<keyword evidence="5" id="KW-0378">Hydrolase</keyword>
<keyword evidence="6" id="KW-0234">DNA repair</keyword>
<dbReference type="Proteomes" id="UP000054387">
    <property type="component" value="Unassembled WGS sequence"/>
</dbReference>
<evidence type="ECO:0000313" key="8">
    <source>
        <dbReference type="Proteomes" id="UP000054387"/>
    </source>
</evidence>
<evidence type="ECO:0000256" key="4">
    <source>
        <dbReference type="ARBA" id="ARBA00022769"/>
    </source>
</evidence>
<dbReference type="GO" id="GO:0009411">
    <property type="term" value="P:response to UV"/>
    <property type="evidence" value="ECO:0007669"/>
    <property type="project" value="InterPro"/>
</dbReference>
<comment type="caution">
    <text evidence="7">The sequence shown here is derived from an EMBL/GenBank/DDBJ whole genome shotgun (WGS) entry which is preliminary data.</text>
</comment>
<dbReference type="AlphaFoldDB" id="A0A0W1R3T9"/>
<gene>
    <name evidence="7" type="ORF">AUR64_01185</name>
</gene>
<dbReference type="Gene3D" id="3.20.20.150">
    <property type="entry name" value="Divalent-metal-dependent TIM barrel enzymes"/>
    <property type="match status" value="1"/>
</dbReference>